<dbReference type="Proteomes" id="UP000317812">
    <property type="component" value="Chromosome"/>
</dbReference>
<organism evidence="1 2">
    <name type="scientific">Leclercia adecarboxylata</name>
    <dbReference type="NCBI Taxonomy" id="83655"/>
    <lineage>
        <taxon>Bacteria</taxon>
        <taxon>Pseudomonadati</taxon>
        <taxon>Pseudomonadota</taxon>
        <taxon>Gammaproteobacteria</taxon>
        <taxon>Enterobacterales</taxon>
        <taxon>Enterobacteriaceae</taxon>
        <taxon>Leclercia</taxon>
    </lineage>
</organism>
<evidence type="ECO:0000313" key="1">
    <source>
        <dbReference type="EMBL" id="QDK19839.1"/>
    </source>
</evidence>
<dbReference type="EMBL" id="CP035382">
    <property type="protein sequence ID" value="QDK19839.1"/>
    <property type="molecule type" value="Genomic_DNA"/>
</dbReference>
<protein>
    <submittedName>
        <fullName evidence="1">Reductase</fullName>
    </submittedName>
</protein>
<name>A0AAP9AL15_9ENTR</name>
<proteinExistence type="predicted"/>
<dbReference type="AlphaFoldDB" id="A0AAP9AL15"/>
<reference evidence="1 2" key="1">
    <citation type="submission" date="2019-01" db="EMBL/GenBank/DDBJ databases">
        <title>Florfenicol resistance in Enterobacteriaceae and whole-genome sequence analysis of florfenicol-resistant Leclercia adecarboxylata strain R25.</title>
        <authorList>
            <person name="Bao Q."/>
            <person name="Ying Y."/>
        </authorList>
    </citation>
    <scope>NUCLEOTIDE SEQUENCE [LARGE SCALE GENOMIC DNA]</scope>
    <source>
        <strain evidence="1 2">R25</strain>
    </source>
</reference>
<gene>
    <name evidence="1" type="ORF">ES815_16695</name>
</gene>
<evidence type="ECO:0000313" key="2">
    <source>
        <dbReference type="Proteomes" id="UP000317812"/>
    </source>
</evidence>
<sequence>MKKSCQLCNRLFLKGQHAFHCTKSVAMSADCTITKHCFGAALRHH</sequence>
<accession>A0AAP9AL15</accession>